<proteinExistence type="predicted"/>
<dbReference type="PANTHER" id="PTHR30461">
    <property type="entry name" value="DNA-INVERTASE FROM LAMBDOID PROPHAGE"/>
    <property type="match status" value="1"/>
</dbReference>
<dbReference type="InterPro" id="IPR011109">
    <property type="entry name" value="DNA_bind_recombinase_dom"/>
</dbReference>
<reference evidence="2 3" key="1">
    <citation type="submission" date="2018-10" db="EMBL/GenBank/DDBJ databases">
        <title>Sequencing the genomes of 1000 actinobacteria strains.</title>
        <authorList>
            <person name="Klenk H.-P."/>
        </authorList>
    </citation>
    <scope>NUCLEOTIDE SEQUENCE [LARGE SCALE GENOMIC DNA]</scope>
    <source>
        <strain evidence="2 3">DSM 44267</strain>
    </source>
</reference>
<dbReference type="Pfam" id="PF07508">
    <property type="entry name" value="Recombinase"/>
    <property type="match status" value="1"/>
</dbReference>
<evidence type="ECO:0000313" key="3">
    <source>
        <dbReference type="Proteomes" id="UP000278440"/>
    </source>
</evidence>
<dbReference type="Gene3D" id="3.40.50.1390">
    <property type="entry name" value="Resolvase, N-terminal catalytic domain"/>
    <property type="match status" value="1"/>
</dbReference>
<dbReference type="CDD" id="cd00338">
    <property type="entry name" value="Ser_Recombinase"/>
    <property type="match status" value="1"/>
</dbReference>
<gene>
    <name evidence="2" type="ORF">DFJ68_2121</name>
</gene>
<dbReference type="PANTHER" id="PTHR30461:SF23">
    <property type="entry name" value="DNA RECOMBINASE-RELATED"/>
    <property type="match status" value="1"/>
</dbReference>
<evidence type="ECO:0000313" key="2">
    <source>
        <dbReference type="EMBL" id="RKT78672.1"/>
    </source>
</evidence>
<dbReference type="AlphaFoldDB" id="A0A495XXK6"/>
<dbReference type="InterPro" id="IPR036162">
    <property type="entry name" value="Resolvase-like_N_sf"/>
</dbReference>
<dbReference type="PROSITE" id="PS51736">
    <property type="entry name" value="RECOMBINASES_3"/>
    <property type="match status" value="1"/>
</dbReference>
<organism evidence="2 3">
    <name type="scientific">Terracoccus luteus</name>
    <dbReference type="NCBI Taxonomy" id="53356"/>
    <lineage>
        <taxon>Bacteria</taxon>
        <taxon>Bacillati</taxon>
        <taxon>Actinomycetota</taxon>
        <taxon>Actinomycetes</taxon>
        <taxon>Micrococcales</taxon>
        <taxon>Intrasporangiaceae</taxon>
        <taxon>Terracoccus</taxon>
    </lineage>
</organism>
<dbReference type="GO" id="GO:0000150">
    <property type="term" value="F:DNA strand exchange activity"/>
    <property type="evidence" value="ECO:0007669"/>
    <property type="project" value="InterPro"/>
</dbReference>
<protein>
    <submittedName>
        <fullName evidence="2">DNA invertase Pin-like site-specific DNA recombinase</fullName>
    </submittedName>
</protein>
<dbReference type="Proteomes" id="UP000278440">
    <property type="component" value="Unassembled WGS sequence"/>
</dbReference>
<keyword evidence="3" id="KW-1185">Reference proteome</keyword>
<name>A0A495XXK6_9MICO</name>
<sequence length="210" mass="22300">MSTAEQATEGASVDAQRAALGAEALRRGWDCEVVADEGFSAKDLRRPGLASALERLDSGGADALLAVRLDRVSRSVADFAGLLARAKKRSWRIVLLSPNLDTEDPAGKFTAHVLAAAAEYERDLIGARTREGMAQRRAEGVHVGRPRSVPLNVVERIVLDRANGSTLKQIAQRLTDEGVPTARGGVCWSLSSVQGILNSTAGRRVAGPHA</sequence>
<comment type="caution">
    <text evidence="2">The sequence shown here is derived from an EMBL/GenBank/DDBJ whole genome shotgun (WGS) entry which is preliminary data.</text>
</comment>
<dbReference type="SMART" id="SM00857">
    <property type="entry name" value="Resolvase"/>
    <property type="match status" value="1"/>
</dbReference>
<accession>A0A495XXK6</accession>
<dbReference type="EMBL" id="RBXT01000001">
    <property type="protein sequence ID" value="RKT78672.1"/>
    <property type="molecule type" value="Genomic_DNA"/>
</dbReference>
<dbReference type="GO" id="GO:0003677">
    <property type="term" value="F:DNA binding"/>
    <property type="evidence" value="ECO:0007669"/>
    <property type="project" value="InterPro"/>
</dbReference>
<dbReference type="Pfam" id="PF00239">
    <property type="entry name" value="Resolvase"/>
    <property type="match status" value="1"/>
</dbReference>
<dbReference type="InterPro" id="IPR006119">
    <property type="entry name" value="Resolv_N"/>
</dbReference>
<evidence type="ECO:0000259" key="1">
    <source>
        <dbReference type="PROSITE" id="PS51736"/>
    </source>
</evidence>
<dbReference type="SUPFAM" id="SSF53041">
    <property type="entry name" value="Resolvase-like"/>
    <property type="match status" value="1"/>
</dbReference>
<dbReference type="InterPro" id="IPR050639">
    <property type="entry name" value="SSR_resolvase"/>
</dbReference>
<feature type="domain" description="Resolvase/invertase-type recombinase catalytic" evidence="1">
    <location>
        <begin position="1"/>
        <end position="140"/>
    </location>
</feature>